<evidence type="ECO:0000256" key="7">
    <source>
        <dbReference type="ARBA" id="ARBA00022997"/>
    </source>
</evidence>
<comment type="cofactor">
    <cofactor evidence="1">
        <name>Zn(2+)</name>
        <dbReference type="ChEBI" id="CHEBI:29105"/>
    </cofactor>
</comment>
<dbReference type="Gene3D" id="3.30.70.360">
    <property type="match status" value="2"/>
</dbReference>
<proteinExistence type="inferred from homology"/>
<keyword evidence="7 9" id="KW-0224">Dipeptidase</keyword>
<accession>A0A923SMI9</accession>
<dbReference type="InterPro" id="IPR036264">
    <property type="entry name" value="Bact_exopeptidase_dim_dom"/>
</dbReference>
<dbReference type="GO" id="GO:0006526">
    <property type="term" value="P:L-arginine biosynthetic process"/>
    <property type="evidence" value="ECO:0007669"/>
    <property type="project" value="TreeGrafter"/>
</dbReference>
<dbReference type="Pfam" id="PF01546">
    <property type="entry name" value="Peptidase_M20"/>
    <property type="match status" value="1"/>
</dbReference>
<keyword evidence="4" id="KW-0479">Metal-binding</keyword>
<evidence type="ECO:0000256" key="1">
    <source>
        <dbReference type="ARBA" id="ARBA00001947"/>
    </source>
</evidence>
<dbReference type="EMBL" id="JACRWC010000051">
    <property type="protein sequence ID" value="MBC5999141.1"/>
    <property type="molecule type" value="Genomic_DNA"/>
</dbReference>
<keyword evidence="3" id="KW-0645">Protease</keyword>
<evidence type="ECO:0000256" key="5">
    <source>
        <dbReference type="ARBA" id="ARBA00022801"/>
    </source>
</evidence>
<dbReference type="PANTHER" id="PTHR43808">
    <property type="entry name" value="ACETYLORNITHINE DEACETYLASE"/>
    <property type="match status" value="1"/>
</dbReference>
<dbReference type="InterPro" id="IPR002933">
    <property type="entry name" value="Peptidase_M20"/>
</dbReference>
<dbReference type="AlphaFoldDB" id="A0A923SMI9"/>
<dbReference type="GO" id="GO:0008237">
    <property type="term" value="F:metallopeptidase activity"/>
    <property type="evidence" value="ECO:0007669"/>
    <property type="project" value="UniProtKB-KW"/>
</dbReference>
<gene>
    <name evidence="9" type="ORF">H8876_03895</name>
</gene>
<organism evidence="9 10">
    <name type="scientific">Lentihominibacter faecis</name>
    <dbReference type="NCBI Taxonomy" id="2764712"/>
    <lineage>
        <taxon>Bacteria</taxon>
        <taxon>Bacillati</taxon>
        <taxon>Bacillota</taxon>
        <taxon>Clostridia</taxon>
        <taxon>Peptostreptococcales</taxon>
        <taxon>Anaerovoracaceae</taxon>
        <taxon>Lentihominibacter</taxon>
    </lineage>
</organism>
<keyword evidence="10" id="KW-1185">Reference proteome</keyword>
<dbReference type="GO" id="GO:0006508">
    <property type="term" value="P:proteolysis"/>
    <property type="evidence" value="ECO:0007669"/>
    <property type="project" value="UniProtKB-KW"/>
</dbReference>
<evidence type="ECO:0000256" key="8">
    <source>
        <dbReference type="ARBA" id="ARBA00023049"/>
    </source>
</evidence>
<name>A0A923SMI9_9FIRM</name>
<dbReference type="InterPro" id="IPR050072">
    <property type="entry name" value="Peptidase_M20A"/>
</dbReference>
<evidence type="ECO:0000256" key="2">
    <source>
        <dbReference type="ARBA" id="ARBA00006247"/>
    </source>
</evidence>
<dbReference type="PANTHER" id="PTHR43808:SF31">
    <property type="entry name" value="N-ACETYL-L-CITRULLINE DEACETYLASE"/>
    <property type="match status" value="1"/>
</dbReference>
<dbReference type="GO" id="GO:0008270">
    <property type="term" value="F:zinc ion binding"/>
    <property type="evidence" value="ECO:0007669"/>
    <property type="project" value="InterPro"/>
</dbReference>
<comment type="caution">
    <text evidence="9">The sequence shown here is derived from an EMBL/GenBank/DDBJ whole genome shotgun (WGS) entry which is preliminary data.</text>
</comment>
<dbReference type="Proteomes" id="UP000644115">
    <property type="component" value="Unassembled WGS sequence"/>
</dbReference>
<keyword evidence="8" id="KW-0482">Metalloprotease</keyword>
<evidence type="ECO:0000256" key="3">
    <source>
        <dbReference type="ARBA" id="ARBA00022670"/>
    </source>
</evidence>
<dbReference type="NCBIfam" id="TIGR01887">
    <property type="entry name" value="dipeptidaselike"/>
    <property type="match status" value="1"/>
</dbReference>
<dbReference type="InterPro" id="IPR010964">
    <property type="entry name" value="M20A_pepV-rel"/>
</dbReference>
<evidence type="ECO:0000313" key="9">
    <source>
        <dbReference type="EMBL" id="MBC5999141.1"/>
    </source>
</evidence>
<dbReference type="Gene3D" id="3.40.630.10">
    <property type="entry name" value="Zn peptidases"/>
    <property type="match status" value="1"/>
</dbReference>
<dbReference type="GO" id="GO:0008777">
    <property type="term" value="F:acetylornithine deacetylase activity"/>
    <property type="evidence" value="ECO:0007669"/>
    <property type="project" value="TreeGrafter"/>
</dbReference>
<keyword evidence="6" id="KW-0862">Zinc</keyword>
<dbReference type="GO" id="GO:0016805">
    <property type="term" value="F:dipeptidase activity"/>
    <property type="evidence" value="ECO:0007669"/>
    <property type="project" value="UniProtKB-KW"/>
</dbReference>
<comment type="similarity">
    <text evidence="2">Belongs to the peptidase M20A family.</text>
</comment>
<evidence type="ECO:0000313" key="10">
    <source>
        <dbReference type="Proteomes" id="UP000644115"/>
    </source>
</evidence>
<dbReference type="SUPFAM" id="SSF55031">
    <property type="entry name" value="Bacterial exopeptidase dimerisation domain"/>
    <property type="match status" value="1"/>
</dbReference>
<dbReference type="EC" id="3.4.13.-" evidence="9"/>
<keyword evidence="5 9" id="KW-0378">Hydrolase</keyword>
<sequence length="463" mass="52180">MNFYKTIEANTDQMVSDISTLIKYKSIQGEAEDGMPYGKGMDDALNCVLDLAEKMGFRTKKLDGYCGYAEYGESDTYIGIFSHVDVNDEDDNEWKYDPYGGIVDQGRIYGSSAVDKGALIAVLYALKAVKESKCSLKRKVRLIIGTDNRRYFSDMDVYMKHENPPIAGFSVDGHFPVTYAEKALGMFEFEKKIVQDGEEYIEYMHGGKVDNLVPGYCSAKLVTQRKTDILKKMEVYIAESRHDINAKLLDDGVMLEAFGKEKHCASIEKGINSIAIMLDFLRYIQFGSKDLREVVEFLCDKIGFDIYGERMGIGYEDELTGKTALNLGTLAFEDGTLTIRIDCRFPITANYYQAIEVINSTFEKEGFQINESSYWPPTYLPKNHFLIEALLKSYREVTGDDSEPVSGTSASYSKVMANIAAFGAHYPGEGITWEQIDESLEIDTLIKTTKIYANAIYRLCTEI</sequence>
<protein>
    <submittedName>
        <fullName evidence="9">Sapep family Mn(2+)-dependent dipeptidase</fullName>
        <ecNumber evidence="9">3.4.13.-</ecNumber>
    </submittedName>
</protein>
<dbReference type="SUPFAM" id="SSF53187">
    <property type="entry name" value="Zn-dependent exopeptidases"/>
    <property type="match status" value="1"/>
</dbReference>
<reference evidence="9" key="1">
    <citation type="submission" date="2020-08" db="EMBL/GenBank/DDBJ databases">
        <authorList>
            <person name="Liu C."/>
            <person name="Sun Q."/>
        </authorList>
    </citation>
    <scope>NUCLEOTIDE SEQUENCE</scope>
    <source>
        <strain evidence="9">BX16</strain>
    </source>
</reference>
<dbReference type="RefSeq" id="WP_249286610.1">
    <property type="nucleotide sequence ID" value="NZ_JACRWC010000051.1"/>
</dbReference>
<evidence type="ECO:0000256" key="6">
    <source>
        <dbReference type="ARBA" id="ARBA00022833"/>
    </source>
</evidence>
<evidence type="ECO:0000256" key="4">
    <source>
        <dbReference type="ARBA" id="ARBA00022723"/>
    </source>
</evidence>